<dbReference type="Proteomes" id="UP000276603">
    <property type="component" value="Unassembled WGS sequence"/>
</dbReference>
<keyword evidence="2" id="KW-1185">Reference proteome</keyword>
<protein>
    <submittedName>
        <fullName evidence="1">Uncharacterized protein</fullName>
    </submittedName>
</protein>
<gene>
    <name evidence="1" type="ORF">D7Z94_16605</name>
</gene>
<name>A0A3B0C5I7_9FLAO</name>
<sequence length="99" mass="10551">MLTEVQAPEAISPIEVRHPERAVIAPQEVEVQAQGAVEATALEAVPEAPGEAIEAQGDRIGPLAEVGHPEVVGLQVEVVEVEEIKPIKSSRTLVLNFRS</sequence>
<organism evidence="1 2">
    <name type="scientific">Ulvibacterium marinum</name>
    <dbReference type="NCBI Taxonomy" id="2419782"/>
    <lineage>
        <taxon>Bacteria</taxon>
        <taxon>Pseudomonadati</taxon>
        <taxon>Bacteroidota</taxon>
        <taxon>Flavobacteriia</taxon>
        <taxon>Flavobacteriales</taxon>
        <taxon>Flavobacteriaceae</taxon>
        <taxon>Ulvibacterium</taxon>
    </lineage>
</organism>
<comment type="caution">
    <text evidence="1">The sequence shown here is derived from an EMBL/GenBank/DDBJ whole genome shotgun (WGS) entry which is preliminary data.</text>
</comment>
<evidence type="ECO:0000313" key="1">
    <source>
        <dbReference type="EMBL" id="RKN79888.1"/>
    </source>
</evidence>
<evidence type="ECO:0000313" key="2">
    <source>
        <dbReference type="Proteomes" id="UP000276603"/>
    </source>
</evidence>
<reference evidence="1 2" key="1">
    <citation type="submission" date="2018-10" db="EMBL/GenBank/DDBJ databases">
        <title>Ulvibacterium marinum gen. nov., sp. nov., a novel marine bacterium of the family Flavobacteriaceae, isolated from a culture of the green alga Ulva prolifera.</title>
        <authorList>
            <person name="Zhang Z."/>
        </authorList>
    </citation>
    <scope>NUCLEOTIDE SEQUENCE [LARGE SCALE GENOMIC DNA]</scope>
    <source>
        <strain evidence="1 2">CCMM003</strain>
    </source>
</reference>
<dbReference type="EMBL" id="RBCJ01000003">
    <property type="protein sequence ID" value="RKN79888.1"/>
    <property type="molecule type" value="Genomic_DNA"/>
</dbReference>
<accession>A0A3B0C5I7</accession>
<dbReference type="AlphaFoldDB" id="A0A3B0C5I7"/>
<proteinExistence type="predicted"/>